<proteinExistence type="inferred from homology"/>
<dbReference type="EC" id="3.1.26.4" evidence="12"/>
<dbReference type="EMBL" id="MHKQ01000024">
    <property type="protein sequence ID" value="OGY93303.1"/>
    <property type="molecule type" value="Genomic_DNA"/>
</dbReference>
<dbReference type="InterPro" id="IPR001352">
    <property type="entry name" value="RNase_HII/HIII"/>
</dbReference>
<dbReference type="SUPFAM" id="SSF53098">
    <property type="entry name" value="Ribonuclease H-like"/>
    <property type="match status" value="1"/>
</dbReference>
<protein>
    <recommendedName>
        <fullName evidence="12">Ribonuclease</fullName>
        <ecNumber evidence="12">3.1.26.4</ecNumber>
    </recommendedName>
</protein>
<comment type="caution">
    <text evidence="11">Lacks conserved residue(s) required for the propagation of feature annotation.</text>
</comment>
<keyword evidence="10" id="KW-0464">Manganese</keyword>
<dbReference type="InterPro" id="IPR022898">
    <property type="entry name" value="RNase_HII"/>
</dbReference>
<dbReference type="GO" id="GO:0043137">
    <property type="term" value="P:DNA replication, removal of RNA primer"/>
    <property type="evidence" value="ECO:0007669"/>
    <property type="project" value="TreeGrafter"/>
</dbReference>
<evidence type="ECO:0000256" key="10">
    <source>
        <dbReference type="ARBA" id="ARBA00023211"/>
    </source>
</evidence>
<comment type="function">
    <text evidence="2 12">Endonuclease that specifically degrades the RNA of RNA-DNA hybrids.</text>
</comment>
<dbReference type="Pfam" id="PF01351">
    <property type="entry name" value="RNase_HII"/>
    <property type="match status" value="1"/>
</dbReference>
<evidence type="ECO:0000256" key="1">
    <source>
        <dbReference type="ARBA" id="ARBA00000077"/>
    </source>
</evidence>
<dbReference type="PANTHER" id="PTHR10954">
    <property type="entry name" value="RIBONUCLEASE H2 SUBUNIT A"/>
    <property type="match status" value="1"/>
</dbReference>
<comment type="catalytic activity">
    <reaction evidence="1 12">
        <text>Endonucleolytic cleavage to 5'-phosphomonoester.</text>
        <dbReference type="EC" id="3.1.26.4"/>
    </reaction>
</comment>
<dbReference type="GO" id="GO:0003723">
    <property type="term" value="F:RNA binding"/>
    <property type="evidence" value="ECO:0007669"/>
    <property type="project" value="UniProtKB-UniRule"/>
</dbReference>
<evidence type="ECO:0000256" key="9">
    <source>
        <dbReference type="ARBA" id="ARBA00022801"/>
    </source>
</evidence>
<dbReference type="Proteomes" id="UP000177626">
    <property type="component" value="Unassembled WGS sequence"/>
</dbReference>
<gene>
    <name evidence="14" type="ORF">A2406_00940</name>
</gene>
<dbReference type="GO" id="GO:0005737">
    <property type="term" value="C:cytoplasm"/>
    <property type="evidence" value="ECO:0007669"/>
    <property type="project" value="UniProtKB-SubCell"/>
</dbReference>
<evidence type="ECO:0000256" key="11">
    <source>
        <dbReference type="PROSITE-ProRule" id="PRU01319"/>
    </source>
</evidence>
<evidence type="ECO:0000256" key="8">
    <source>
        <dbReference type="ARBA" id="ARBA00022759"/>
    </source>
</evidence>
<comment type="subcellular location">
    <subcellularLocation>
        <location evidence="3">Cytoplasm</location>
    </subcellularLocation>
</comment>
<evidence type="ECO:0000259" key="13">
    <source>
        <dbReference type="PROSITE" id="PS51975"/>
    </source>
</evidence>
<sequence length="210" mass="23767">MATKMWAKDNEILMIKFVIGIDEAGRGPLAGPIVAAAVLNTHSLVDKKILSRAQDSKKLSAQAREDLFLPMIQNMLWAVRVFDNKFIDKYGIQKANILLVYELSRDLLKQVNGQAVVLADYVGGAERVLPQINFFKNGESQHQEIAAASIIAKVYRDKLMNSLDKSFPDYAFALHKGYGTKRHYENLKKFGPSPIHRQSFLKNYDFFKTS</sequence>
<accession>A0A1G2BVX6</accession>
<dbReference type="CDD" id="cd07182">
    <property type="entry name" value="RNase_HII_bacteria_HII_like"/>
    <property type="match status" value="1"/>
</dbReference>
<keyword evidence="5" id="KW-0963">Cytoplasm</keyword>
<evidence type="ECO:0000313" key="14">
    <source>
        <dbReference type="EMBL" id="OGY93303.1"/>
    </source>
</evidence>
<dbReference type="PANTHER" id="PTHR10954:SF23">
    <property type="entry name" value="RIBONUCLEASE"/>
    <property type="match status" value="1"/>
</dbReference>
<dbReference type="NCBIfam" id="NF000595">
    <property type="entry name" value="PRK00015.1-3"/>
    <property type="match status" value="1"/>
</dbReference>
<feature type="domain" description="RNase H type-2" evidence="13">
    <location>
        <begin position="16"/>
        <end position="210"/>
    </location>
</feature>
<name>A0A1G2BVX6_9BACT</name>
<organism evidence="14 15">
    <name type="scientific">Candidatus Komeilibacteria bacterium RIFOXYC1_FULL_37_11</name>
    <dbReference type="NCBI Taxonomy" id="1798555"/>
    <lineage>
        <taxon>Bacteria</taxon>
        <taxon>Candidatus Komeiliibacteriota</taxon>
    </lineage>
</organism>
<dbReference type="Gene3D" id="3.30.420.10">
    <property type="entry name" value="Ribonuclease H-like superfamily/Ribonuclease H"/>
    <property type="match status" value="1"/>
</dbReference>
<dbReference type="InterPro" id="IPR012337">
    <property type="entry name" value="RNaseH-like_sf"/>
</dbReference>
<dbReference type="GO" id="GO:0004523">
    <property type="term" value="F:RNA-DNA hybrid ribonuclease activity"/>
    <property type="evidence" value="ECO:0007669"/>
    <property type="project" value="UniProtKB-EC"/>
</dbReference>
<evidence type="ECO:0000256" key="3">
    <source>
        <dbReference type="ARBA" id="ARBA00004496"/>
    </source>
</evidence>
<evidence type="ECO:0000256" key="12">
    <source>
        <dbReference type="RuleBase" id="RU003515"/>
    </source>
</evidence>
<comment type="caution">
    <text evidence="14">The sequence shown here is derived from an EMBL/GenBank/DDBJ whole genome shotgun (WGS) entry which is preliminary data.</text>
</comment>
<evidence type="ECO:0000256" key="4">
    <source>
        <dbReference type="ARBA" id="ARBA00008378"/>
    </source>
</evidence>
<dbReference type="InterPro" id="IPR024567">
    <property type="entry name" value="RNase_HII/HIII_dom"/>
</dbReference>
<keyword evidence="9 12" id="KW-0378">Hydrolase</keyword>
<keyword evidence="7" id="KW-0479">Metal-binding</keyword>
<evidence type="ECO:0000256" key="2">
    <source>
        <dbReference type="ARBA" id="ARBA00004065"/>
    </source>
</evidence>
<keyword evidence="6 12" id="KW-0540">Nuclease</keyword>
<dbReference type="GO" id="GO:0032299">
    <property type="term" value="C:ribonuclease H2 complex"/>
    <property type="evidence" value="ECO:0007669"/>
    <property type="project" value="TreeGrafter"/>
</dbReference>
<dbReference type="InterPro" id="IPR036397">
    <property type="entry name" value="RNaseH_sf"/>
</dbReference>
<evidence type="ECO:0000313" key="15">
    <source>
        <dbReference type="Proteomes" id="UP000177626"/>
    </source>
</evidence>
<dbReference type="PROSITE" id="PS51975">
    <property type="entry name" value="RNASE_H_2"/>
    <property type="match status" value="1"/>
</dbReference>
<evidence type="ECO:0000256" key="6">
    <source>
        <dbReference type="ARBA" id="ARBA00022722"/>
    </source>
</evidence>
<dbReference type="GO" id="GO:0006298">
    <property type="term" value="P:mismatch repair"/>
    <property type="evidence" value="ECO:0007669"/>
    <property type="project" value="TreeGrafter"/>
</dbReference>
<evidence type="ECO:0000256" key="7">
    <source>
        <dbReference type="ARBA" id="ARBA00022723"/>
    </source>
</evidence>
<dbReference type="AlphaFoldDB" id="A0A1G2BVX6"/>
<comment type="similarity">
    <text evidence="4">Belongs to the RNase HII family. RnhC subfamily.</text>
</comment>
<dbReference type="GO" id="GO:0046872">
    <property type="term" value="F:metal ion binding"/>
    <property type="evidence" value="ECO:0007669"/>
    <property type="project" value="UniProtKB-KW"/>
</dbReference>
<evidence type="ECO:0000256" key="5">
    <source>
        <dbReference type="ARBA" id="ARBA00022490"/>
    </source>
</evidence>
<keyword evidence="8 12" id="KW-0255">Endonuclease</keyword>
<reference evidence="14 15" key="1">
    <citation type="journal article" date="2016" name="Nat. Commun.">
        <title>Thousands of microbial genomes shed light on interconnected biogeochemical processes in an aquifer system.</title>
        <authorList>
            <person name="Anantharaman K."/>
            <person name="Brown C.T."/>
            <person name="Hug L.A."/>
            <person name="Sharon I."/>
            <person name="Castelle C.J."/>
            <person name="Probst A.J."/>
            <person name="Thomas B.C."/>
            <person name="Singh A."/>
            <person name="Wilkins M.J."/>
            <person name="Karaoz U."/>
            <person name="Brodie E.L."/>
            <person name="Williams K.H."/>
            <person name="Hubbard S.S."/>
            <person name="Banfield J.F."/>
        </authorList>
    </citation>
    <scope>NUCLEOTIDE SEQUENCE [LARGE SCALE GENOMIC DNA]</scope>
</reference>